<evidence type="ECO:0000256" key="1">
    <source>
        <dbReference type="SAM" id="MobiDB-lite"/>
    </source>
</evidence>
<feature type="region of interest" description="Disordered" evidence="1">
    <location>
        <begin position="1"/>
        <end position="69"/>
    </location>
</feature>
<proteinExistence type="predicted"/>
<feature type="compositionally biased region" description="Basic and acidic residues" evidence="1">
    <location>
        <begin position="60"/>
        <end position="69"/>
    </location>
</feature>
<evidence type="ECO:0000313" key="2">
    <source>
        <dbReference type="EMBL" id="OUC93865.1"/>
    </source>
</evidence>
<evidence type="ECO:0000313" key="3">
    <source>
        <dbReference type="Proteomes" id="UP000194761"/>
    </source>
</evidence>
<reference evidence="2 3" key="1">
    <citation type="submission" date="2017-05" db="EMBL/GenBank/DDBJ databases">
        <title>Biotechnological potential of actinobacteria isolated from South African environments.</title>
        <authorList>
            <person name="Le Roes-Hill M."/>
            <person name="Prins A."/>
            <person name="Durrell K.A."/>
        </authorList>
    </citation>
    <scope>NUCLEOTIDE SEQUENCE [LARGE SCALE GENOMIC DNA]</scope>
    <source>
        <strain evidence="2">M26</strain>
    </source>
</reference>
<gene>
    <name evidence="2" type="ORF">CA984_24640</name>
</gene>
<name>A0A243RGI9_9ACTN</name>
<protein>
    <submittedName>
        <fullName evidence="2">Uncharacterized protein</fullName>
    </submittedName>
</protein>
<sequence length="69" mass="7586">MRAGPFPAGSWPPSCAAGRPSWTESSRDGPRPPEAARPPGGRPTSWRRPPPGRRIFHTLRSNDRDDRGV</sequence>
<dbReference type="EMBL" id="NGFP01000122">
    <property type="protein sequence ID" value="OUC93865.1"/>
    <property type="molecule type" value="Genomic_DNA"/>
</dbReference>
<dbReference type="AlphaFoldDB" id="A0A243RGI9"/>
<organism evidence="2 3">
    <name type="scientific">Streptosporangium minutum</name>
    <dbReference type="NCBI Taxonomy" id="569862"/>
    <lineage>
        <taxon>Bacteria</taxon>
        <taxon>Bacillati</taxon>
        <taxon>Actinomycetota</taxon>
        <taxon>Actinomycetes</taxon>
        <taxon>Streptosporangiales</taxon>
        <taxon>Streptosporangiaceae</taxon>
        <taxon>Streptosporangium</taxon>
    </lineage>
</organism>
<dbReference type="Proteomes" id="UP000194761">
    <property type="component" value="Unassembled WGS sequence"/>
</dbReference>
<accession>A0A243RGI9</accession>
<keyword evidence="3" id="KW-1185">Reference proteome</keyword>
<comment type="caution">
    <text evidence="2">The sequence shown here is derived from an EMBL/GenBank/DDBJ whole genome shotgun (WGS) entry which is preliminary data.</text>
</comment>